<dbReference type="VEuPathDB" id="HostDB:ENSG00000269313"/>
<dbReference type="Proteomes" id="UP000005640">
    <property type="component" value="Chromosome X"/>
</dbReference>
<dbReference type="Ensembl" id="ENST00000710102.1">
    <property type="protein sequence ID" value="ENSP00000518057.1"/>
    <property type="gene ID" value="ENSG00000292218.1"/>
</dbReference>
<name>A0A087WW28_HUMAN</name>
<sequence>MPLLWITGPRVRHVVLRSHPRPLVISLWSWFAVTQALASP</sequence>
<dbReference type="OpenTargets" id="ENSG00000269313"/>
<protein>
    <submittedName>
        <fullName evidence="1">MAGI family member, X-linked</fullName>
    </submittedName>
</protein>
<organism evidence="1 2">
    <name type="scientific">Homo sapiens</name>
    <name type="common">Human</name>
    <dbReference type="NCBI Taxonomy" id="9606"/>
    <lineage>
        <taxon>Eukaryota</taxon>
        <taxon>Metazoa</taxon>
        <taxon>Chordata</taxon>
        <taxon>Craniata</taxon>
        <taxon>Vertebrata</taxon>
        <taxon>Euteleostomi</taxon>
        <taxon>Mammalia</taxon>
        <taxon>Eutheria</taxon>
        <taxon>Euarchontoglires</taxon>
        <taxon>Primates</taxon>
        <taxon>Haplorrhini</taxon>
        <taxon>Catarrhini</taxon>
        <taxon>Hominidae</taxon>
        <taxon>Homo</taxon>
    </lineage>
</organism>
<reference evidence="1 2" key="3">
    <citation type="journal article" date="2005" name="Nature">
        <title>The DNA sequence of the human X chromosome.</title>
        <authorList>
            <person name="Ross M.T."/>
            <person name="Grafham D.V."/>
            <person name="Coffey A.J."/>
            <person name="Scherer S."/>
            <person name="McLay K."/>
            <person name="Muzny D."/>
            <person name="Platzer M."/>
            <person name="Howell G.R."/>
            <person name="Burrows C."/>
            <person name="Bird C.P."/>
            <person name="Frankish A."/>
            <person name="Lovell F.L."/>
            <person name="Howe K.L."/>
            <person name="Ashurst J.L."/>
            <person name="Fulton R.S."/>
            <person name="Sudbrak R."/>
            <person name="Wen G."/>
            <person name="Jones M.C."/>
            <person name="Hurles M.E."/>
            <person name="Andrews T.D."/>
            <person name="Scott C.E."/>
            <person name="Searle S."/>
            <person name="Ramser J."/>
            <person name="Whittaker A."/>
            <person name="Deadman R."/>
            <person name="Carter N.P."/>
            <person name="Hunt S.E."/>
            <person name="Chen R."/>
            <person name="Cree A."/>
            <person name="Gunaratne P."/>
            <person name="Havlak P."/>
            <person name="Hodgson A."/>
            <person name="Metzker M.L."/>
            <person name="Richards S."/>
            <person name="Scott G."/>
            <person name="Steffen D."/>
            <person name="Sodergren E."/>
            <person name="Wheeler D.A."/>
            <person name="Worley K.C."/>
            <person name="Ainscough R."/>
            <person name="Ambrose K.D."/>
            <person name="Ansari-Lari M.A."/>
            <person name="Aradhya S."/>
            <person name="Ashwell R.I."/>
            <person name="Babbage A.K."/>
            <person name="Bagguley C.L."/>
            <person name="Ballabio A."/>
            <person name="Banerjee R."/>
            <person name="Barker G.E."/>
            <person name="Barlow K.F."/>
            <person name="Barrett I.P."/>
            <person name="Bates K.N."/>
            <person name="Beare D.M."/>
            <person name="Beasley H."/>
            <person name="Beasley O."/>
            <person name="Beck A."/>
            <person name="Bethel G."/>
            <person name="Blechschmidt K."/>
            <person name="Brady N."/>
            <person name="Bray-Allen S."/>
            <person name="Bridgeman A.M."/>
            <person name="Brown A.J."/>
            <person name="Brown M.J."/>
            <person name="Bonnin D."/>
            <person name="Bruford E.A."/>
            <person name="Buhay C."/>
            <person name="Burch P."/>
            <person name="Burford D."/>
            <person name="Burgess J."/>
            <person name="Burrill W."/>
            <person name="Burton J."/>
            <person name="Bye J.M."/>
            <person name="Carder C."/>
            <person name="Carrel L."/>
            <person name="Chako J."/>
            <person name="Chapman J.C."/>
            <person name="Chavez D."/>
            <person name="Chen E."/>
            <person name="Chen G."/>
            <person name="Chen Y."/>
            <person name="Chen Z."/>
            <person name="Chinault C."/>
            <person name="Ciccodicola A."/>
            <person name="Clark S.Y."/>
            <person name="Clarke G."/>
            <person name="Clee C.M."/>
            <person name="Clegg S."/>
            <person name="Clerc-Blankenburg K."/>
            <person name="Clifford K."/>
            <person name="Cobley V."/>
            <person name="Cole C.G."/>
            <person name="Conquer J.S."/>
            <person name="Corby N."/>
            <person name="Connor R.E."/>
            <person name="David R."/>
            <person name="Davies J."/>
            <person name="Davis C."/>
            <person name="Davis J."/>
            <person name="Delgado O."/>
            <person name="Deshazo D."/>
            <person name="Dhami P."/>
            <person name="Ding Y."/>
            <person name="Dinh H."/>
            <person name="Dodsworth S."/>
            <person name="Draper H."/>
            <person name="Dugan-Rocha S."/>
            <person name="Dunham A."/>
            <person name="Dunn M."/>
            <person name="Durbin K.J."/>
            <person name="Dutta I."/>
            <person name="Eades T."/>
            <person name="Ellwood M."/>
            <person name="Emery-Cohen A."/>
            <person name="Errington H."/>
            <person name="Evans K.L."/>
            <person name="Faulkner L."/>
            <person name="Francis F."/>
            <person name="Frankland J."/>
            <person name="Fraser A.E."/>
            <person name="Galgoczy P."/>
            <person name="Gilbert J."/>
            <person name="Gill R."/>
            <person name="Glockner G."/>
            <person name="Gregory S.G."/>
            <person name="Gribble S."/>
            <person name="Griffiths C."/>
            <person name="Grocock R."/>
            <person name="Gu Y."/>
            <person name="Gwilliam R."/>
            <person name="Hamilton C."/>
            <person name="Hart E.A."/>
            <person name="Hawes A."/>
            <person name="Heath P.D."/>
            <person name="Heitmann K."/>
            <person name="Hennig S."/>
            <person name="Hernandez J."/>
            <person name="Hinzmann B."/>
            <person name="Ho S."/>
            <person name="Hoffs M."/>
            <person name="Howden P.J."/>
            <person name="Huckle E.J."/>
            <person name="Hume J."/>
            <person name="Hunt P.J."/>
            <person name="Hunt A.R."/>
            <person name="Isherwood J."/>
            <person name="Jacob L."/>
            <person name="Johnson D."/>
            <person name="Jones S."/>
            <person name="de Jong P.J."/>
            <person name="Joseph S.S."/>
            <person name="Keenan S."/>
            <person name="Kelly S."/>
            <person name="Kershaw J.K."/>
            <person name="Khan Z."/>
            <person name="Kioschis P."/>
            <person name="Klages S."/>
            <person name="Knights A.J."/>
            <person name="Kosiura A."/>
            <person name="Kovar-Smith C."/>
            <person name="Laird G.K."/>
            <person name="Langford C."/>
            <person name="Lawlor S."/>
            <person name="Leversha M."/>
            <person name="Lewis L."/>
            <person name="Liu W."/>
            <person name="Lloyd C."/>
            <person name="Lloyd D.M."/>
            <person name="Loulseged H."/>
            <person name="Loveland J.E."/>
            <person name="Lovell J.D."/>
            <person name="Lozado R."/>
            <person name="Lu J."/>
            <person name="Lyne R."/>
            <person name="Ma J."/>
            <person name="Maheshwari M."/>
            <person name="Matthews L.H."/>
            <person name="McDowall J."/>
            <person name="McLaren S."/>
            <person name="McMurray A."/>
            <person name="Meidl P."/>
            <person name="Meitinger T."/>
            <person name="Milne S."/>
            <person name="Miner G."/>
            <person name="Mistry S.L."/>
            <person name="Morgan M."/>
            <person name="Morris S."/>
            <person name="Muller I."/>
            <person name="Mullikin J.C."/>
            <person name="Nguyen N."/>
            <person name="Nordsiek G."/>
            <person name="Nyakatura G."/>
            <person name="O'Dell C.N."/>
            <person name="Okwuonu G."/>
            <person name="Palmer S."/>
            <person name="Pandian R."/>
            <person name="Parker D."/>
            <person name="Parrish J."/>
            <person name="Pasternak S."/>
            <person name="Patel D."/>
            <person name="Pearce A.V."/>
            <person name="Pearson D.M."/>
            <person name="Pelan S.E."/>
            <person name="Perez L."/>
            <person name="Porter K.M."/>
            <person name="Ramsey Y."/>
            <person name="Reichwald K."/>
            <person name="Rhodes S."/>
            <person name="Ridler K.A."/>
            <person name="Schlessinger D."/>
            <person name="Schueler M.G."/>
            <person name="Sehra H.K."/>
            <person name="Shaw-Smith C."/>
            <person name="Shen H."/>
            <person name="Sheridan E.M."/>
            <person name="Shownkeen R."/>
            <person name="Skuce C.D."/>
            <person name="Smith M.L."/>
            <person name="Sotheran E.C."/>
            <person name="Steingruber H.E."/>
            <person name="Steward C.A."/>
            <person name="Storey R."/>
            <person name="Swann R.M."/>
            <person name="Swarbreck D."/>
            <person name="Tabor P.E."/>
            <person name="Taudien S."/>
            <person name="Taylor T."/>
            <person name="Teague B."/>
            <person name="Thomas K."/>
            <person name="Thorpe A."/>
            <person name="Timms K."/>
            <person name="Tracey A."/>
            <person name="Trevanion S."/>
            <person name="Tromans A.C."/>
            <person name="d'Urso M."/>
            <person name="Verduzco D."/>
            <person name="Villasana D."/>
            <person name="Waldron L."/>
            <person name="Wall M."/>
            <person name="Wang Q."/>
            <person name="Warren J."/>
            <person name="Warry G.L."/>
            <person name="Wei X."/>
            <person name="West A."/>
            <person name="Whitehead S.L."/>
            <person name="Whiteley M.N."/>
            <person name="Wilkinson J.E."/>
            <person name="Willey D.L."/>
            <person name="Williams G."/>
            <person name="Williams L."/>
            <person name="Williamson A."/>
            <person name="Williamson H."/>
            <person name="Wilming L."/>
            <person name="Woodmansey R.L."/>
            <person name="Wray P.W."/>
            <person name="Yen J."/>
            <person name="Zhang J."/>
            <person name="Zhou J."/>
            <person name="Zoghbi H."/>
            <person name="Zorilla S."/>
            <person name="Buck D."/>
            <person name="Reinhardt R."/>
            <person name="Poustka A."/>
            <person name="Rosenthal A."/>
            <person name="Lehrach H."/>
            <person name="Meindl A."/>
            <person name="Minx P.J."/>
            <person name="Hillier L.W."/>
            <person name="Willard H.F."/>
            <person name="Wilson R.K."/>
            <person name="Waterston R.H."/>
            <person name="Rice C.M."/>
            <person name="Vaudin M."/>
            <person name="Coulson A."/>
            <person name="Nelson D.L."/>
            <person name="Weinstock G."/>
            <person name="Sulston J.E."/>
            <person name="Durbin R."/>
            <person name="Hubbard T."/>
            <person name="Gibbs R.A."/>
            <person name="Beck S."/>
            <person name="Rogers J."/>
            <person name="Bentley D.R."/>
        </authorList>
    </citation>
    <scope>NUCLEOTIDE SEQUENCE [LARGE SCALE GENOMIC DNA]</scope>
</reference>
<dbReference type="GeneTree" id="ENSGT00940000162529"/>
<dbReference type="HOGENOM" id="CLU_3299168_0_0_1"/>
<proteinExistence type="predicted"/>
<keyword evidence="2" id="KW-1185">Reference proteome</keyword>
<evidence type="ECO:0000313" key="2">
    <source>
        <dbReference type="Proteomes" id="UP000005640"/>
    </source>
</evidence>
<dbReference type="OrthoDB" id="66881at2759"/>
<gene>
    <name evidence="1" type="primary">MAGIX</name>
</gene>
<dbReference type="HGNC" id="HGNC:30006">
    <property type="gene designation" value="MAGIX"/>
</dbReference>
<dbReference type="Ensembl" id="ENST00000614322.4">
    <property type="protein sequence ID" value="ENSP00000479878.1"/>
    <property type="gene ID" value="ENSG00000269313.6"/>
</dbReference>
<dbReference type="EMBL" id="AC231657">
    <property type="status" value="NOT_ANNOTATED_CDS"/>
    <property type="molecule type" value="Genomic_DNA"/>
</dbReference>
<reference evidence="1" key="2">
    <citation type="journal article" date="2004" name="Nature">
        <title>Finishing the euchromatic sequence of the human genome.</title>
        <authorList>
            <consortium name="International Human Genome Sequencing Consortium"/>
        </authorList>
    </citation>
    <scope>NUCLEOTIDE SEQUENCE [LARGE SCALE GENOMIC DNA]</scope>
</reference>
<dbReference type="Bgee" id="ENSG00000269313">
    <property type="expression patterns" value="Expressed in right lobe of liver and 105 other cell types or tissues"/>
</dbReference>
<reference evidence="1" key="4">
    <citation type="submission" date="2025-05" db="UniProtKB">
        <authorList>
            <consortium name="Ensembl"/>
        </authorList>
    </citation>
    <scope>IDENTIFICATION</scope>
</reference>
<dbReference type="ExpressionAtlas" id="A0A087WW28">
    <property type="expression patterns" value="baseline and differential"/>
</dbReference>
<accession>A0A087WW28</accession>
<dbReference type="AlphaFoldDB" id="A0A087WW28"/>
<reference evidence="1" key="1">
    <citation type="journal article" date="2001" name="Nature">
        <title>Initial sequencing and analysis of the human genome.</title>
        <authorList>
            <consortium name="International Human Genome Sequencing Consortium"/>
            <person name="Lander E.S."/>
            <person name="Linton L.M."/>
            <person name="Birren B."/>
            <person name="Nusbaum C."/>
            <person name="Zody M.C."/>
            <person name="Baldwin J."/>
            <person name="Devon K."/>
            <person name="Dewar K."/>
            <person name="Doyle M."/>
            <person name="FitzHugh W."/>
            <person name="Funke R."/>
            <person name="Gage D."/>
            <person name="Harris K."/>
            <person name="Heaford A."/>
            <person name="Howland J."/>
            <person name="Kann L."/>
            <person name="Lehoczky J."/>
            <person name="LeVine R."/>
            <person name="McEwan P."/>
            <person name="McKernan K."/>
            <person name="Meldrim J."/>
            <person name="Mesirov J.P."/>
            <person name="Miranda C."/>
            <person name="Morris W."/>
            <person name="Naylor J."/>
            <person name="Raymond C."/>
            <person name="Rosetti M."/>
            <person name="Santos R."/>
            <person name="Sheridan A."/>
            <person name="Sougnez C."/>
            <person name="Stange-Thomann N."/>
            <person name="Stojanovic N."/>
            <person name="Subramanian A."/>
            <person name="Wyman D."/>
            <person name="Rogers J."/>
            <person name="Sulston J."/>
            <person name="Ainscough R."/>
            <person name="Beck S."/>
            <person name="Bentley D."/>
            <person name="Burton J."/>
            <person name="Clee C."/>
            <person name="Carter N."/>
            <person name="Coulson A."/>
            <person name="Deadman R."/>
            <person name="Deloukas P."/>
            <person name="Dunham A."/>
            <person name="Dunham I."/>
            <person name="Durbin R."/>
            <person name="French L."/>
            <person name="Grafham D."/>
            <person name="Gregory S."/>
            <person name="Hubbard T."/>
            <person name="Humphray S."/>
            <person name="Hunt A."/>
            <person name="Jones M."/>
            <person name="Lloyd C."/>
            <person name="McMurray A."/>
            <person name="Matthews L."/>
            <person name="Mercer S."/>
            <person name="Milne S."/>
            <person name="Mullikin J.C."/>
            <person name="Mungall A."/>
            <person name="Plumb R."/>
            <person name="Ross M."/>
            <person name="Shownkeen R."/>
            <person name="Sims S."/>
            <person name="Waterston R.H."/>
            <person name="Wilson R.K."/>
            <person name="Hillier L.W."/>
            <person name="McPherson J.D."/>
            <person name="Marra M.A."/>
            <person name="Mardis E.R."/>
            <person name="Fulton L.A."/>
            <person name="Chinwalla A.T."/>
            <person name="Pepin K.H."/>
            <person name="Gish W.R."/>
            <person name="Chissoe S.L."/>
            <person name="Wendl M.C."/>
            <person name="Delehaunty K.D."/>
            <person name="Miner T.L."/>
            <person name="Delehaunty A."/>
            <person name="Kramer J.B."/>
            <person name="Cook L.L."/>
            <person name="Fulton R.S."/>
            <person name="Johnson D.L."/>
            <person name="Minx P.J."/>
            <person name="Clifton S.W."/>
            <person name="Hawkins T."/>
            <person name="Branscomb E."/>
            <person name="Predki P."/>
            <person name="Richardson P."/>
            <person name="Wenning S."/>
            <person name="Slezak T."/>
            <person name="Doggett N."/>
            <person name="Cheng J.F."/>
            <person name="Olsen A."/>
            <person name="Lucas S."/>
            <person name="Elkin C."/>
            <person name="Uberbacher E."/>
            <person name="Frazier M."/>
            <person name="Gibbs R.A."/>
            <person name="Muzny D.M."/>
            <person name="Scherer S.E."/>
            <person name="Bouck J.B."/>
            <person name="Sodergren E.J."/>
            <person name="Worley K.C."/>
            <person name="Rives C.M."/>
            <person name="Gorrell J.H."/>
            <person name="Metzker M.L."/>
            <person name="Naylor S.L."/>
            <person name="Kucherlapati R.S."/>
            <person name="Nelson D.L."/>
            <person name="Weinstock G.M."/>
            <person name="Sakaki Y."/>
            <person name="Fujiyama A."/>
            <person name="Hattori M."/>
            <person name="Yada T."/>
            <person name="Toyoda A."/>
            <person name="Itoh T."/>
            <person name="Kawagoe C."/>
            <person name="Watanabe H."/>
            <person name="Totoki Y."/>
            <person name="Taylor T."/>
            <person name="Weissenbach J."/>
            <person name="Heilig R."/>
            <person name="Saurin W."/>
            <person name="Artiguenave F."/>
            <person name="Brottier P."/>
            <person name="Bruls T."/>
            <person name="Pelletier E."/>
            <person name="Robert C."/>
            <person name="Wincker P."/>
            <person name="Smith D.R."/>
            <person name="Doucette-Stamm L."/>
            <person name="Rubenfield M."/>
            <person name="Weinstock K."/>
            <person name="Lee H.M."/>
            <person name="Dubois J."/>
            <person name="Rosenthal A."/>
            <person name="Platzer M."/>
            <person name="Nyakatura G."/>
            <person name="Taudien S."/>
            <person name="Rump A."/>
            <person name="Yang H."/>
            <person name="Yu J."/>
            <person name="Wang J."/>
            <person name="Huang G."/>
            <person name="Gu J."/>
            <person name="Hood L."/>
            <person name="Rowen L."/>
            <person name="Madan A."/>
            <person name="Qin S."/>
            <person name="Davis R.W."/>
            <person name="Federspiel N.A."/>
            <person name="Abola A.P."/>
            <person name="Proctor M.J."/>
            <person name="Myers R.M."/>
            <person name="Schmutz J."/>
            <person name="Dickson M."/>
            <person name="Grimwood J."/>
            <person name="Cox D.R."/>
            <person name="Olson M.V."/>
            <person name="Kaul R."/>
            <person name="Raymond C."/>
            <person name="Shimizu N."/>
            <person name="Kawasaki K."/>
            <person name="Minoshima S."/>
            <person name="Evans G.A."/>
            <person name="Athanasiou M."/>
            <person name="Schultz R."/>
            <person name="Roe B.A."/>
            <person name="Chen F."/>
            <person name="Pan H."/>
            <person name="Ramser J."/>
            <person name="Lehrach H."/>
            <person name="Reinhardt R."/>
            <person name="McCombie W.R."/>
            <person name="de la Bastide M."/>
            <person name="Dedhia N."/>
            <person name="Blocker H."/>
            <person name="Hornischer K."/>
            <person name="Nordsiek G."/>
            <person name="Agarwala R."/>
            <person name="Aravind L."/>
            <person name="Bailey J.A."/>
            <person name="Bateman A."/>
            <person name="Batzoglou S."/>
            <person name="Birney E."/>
            <person name="Bork P."/>
            <person name="Brown D.G."/>
            <person name="Burge C.B."/>
            <person name="Cerutti L."/>
            <person name="Chen H.C."/>
            <person name="Church D."/>
            <person name="Clamp M."/>
            <person name="Copley R.R."/>
            <person name="Doerks T."/>
            <person name="Eddy S.R."/>
            <person name="Eichler E.E."/>
            <person name="Furey T.S."/>
            <person name="Galagan J."/>
            <person name="Gilbert J.G."/>
            <person name="Harmon C."/>
            <person name="Hayashizaki Y."/>
            <person name="Haussler D."/>
            <person name="Hermjakob H."/>
            <person name="Hokamp K."/>
            <person name="Jang W."/>
            <person name="Johnson L.S."/>
            <person name="Jones T.A."/>
            <person name="Kasif S."/>
            <person name="Kaspryzk A."/>
            <person name="Kennedy S."/>
            <person name="Kent W.J."/>
            <person name="Kitts P."/>
            <person name="Koonin E.V."/>
            <person name="Korf I."/>
            <person name="Kulp D."/>
            <person name="Lancet D."/>
            <person name="Lowe T.M."/>
            <person name="McLysaght A."/>
            <person name="Mikkelsen T."/>
            <person name="Moran J.V."/>
            <person name="Mulder N."/>
            <person name="Pollara V.J."/>
            <person name="Ponting C.P."/>
            <person name="Schuler G."/>
            <person name="Schultz J."/>
            <person name="Slater G."/>
            <person name="Smit A.F."/>
            <person name="Stupka E."/>
            <person name="Szustakowski J."/>
            <person name="Thierry-Mieg D."/>
            <person name="Thierry-Mieg J."/>
            <person name="Wagner L."/>
            <person name="Wallis J."/>
            <person name="Wheeler R."/>
            <person name="Williams A."/>
            <person name="Wolf Y.I."/>
            <person name="Wolfe K.H."/>
            <person name="Yang S.P."/>
            <person name="Yeh R.F."/>
            <person name="Collins F."/>
            <person name="Guyer M.S."/>
            <person name="Peterson J."/>
            <person name="Felsenfeld A."/>
            <person name="Wetterstrand K.A."/>
            <person name="Patrinos A."/>
            <person name="Morgan M.J."/>
            <person name="de Jong P."/>
            <person name="Catanese J.J."/>
            <person name="Osoegawa K."/>
            <person name="Shizuya H."/>
            <person name="Choi S."/>
            <person name="Chen Y.J."/>
        </authorList>
    </citation>
    <scope>NUCLEOTIDE SEQUENCE [LARGE SCALE GENOMIC DNA]</scope>
</reference>
<dbReference type="UCSC" id="uc064zeq.1">
    <property type="organism name" value="human"/>
</dbReference>
<evidence type="ECO:0000313" key="1">
    <source>
        <dbReference type="Ensembl" id="ENSP00000479878.1"/>
    </source>
</evidence>
<dbReference type="MassIVE" id="A0A087WW28"/>